<accession>A0ABR2MSR4</accession>
<feature type="domain" description="N-acetyltransferase" evidence="1">
    <location>
        <begin position="67"/>
        <end position="115"/>
    </location>
</feature>
<evidence type="ECO:0000259" key="1">
    <source>
        <dbReference type="Pfam" id="PF14542"/>
    </source>
</evidence>
<dbReference type="InterPro" id="IPR031165">
    <property type="entry name" value="GNAT_YJDJ"/>
</dbReference>
<gene>
    <name evidence="2" type="ORF">KSP40_PGU011575</name>
</gene>
<dbReference type="InterPro" id="IPR045057">
    <property type="entry name" value="Gcn5-rel_NAT"/>
</dbReference>
<dbReference type="Pfam" id="PF14542">
    <property type="entry name" value="Acetyltransf_CG"/>
    <property type="match status" value="1"/>
</dbReference>
<dbReference type="PANTHER" id="PTHR31435:SF9">
    <property type="entry name" value="PROTEIN NATD1"/>
    <property type="match status" value="1"/>
</dbReference>
<organism evidence="2 3">
    <name type="scientific">Platanthera guangdongensis</name>
    <dbReference type="NCBI Taxonomy" id="2320717"/>
    <lineage>
        <taxon>Eukaryota</taxon>
        <taxon>Viridiplantae</taxon>
        <taxon>Streptophyta</taxon>
        <taxon>Embryophyta</taxon>
        <taxon>Tracheophyta</taxon>
        <taxon>Spermatophyta</taxon>
        <taxon>Magnoliopsida</taxon>
        <taxon>Liliopsida</taxon>
        <taxon>Asparagales</taxon>
        <taxon>Orchidaceae</taxon>
        <taxon>Orchidoideae</taxon>
        <taxon>Orchideae</taxon>
        <taxon>Orchidinae</taxon>
        <taxon>Platanthera</taxon>
    </lineage>
</organism>
<evidence type="ECO:0000313" key="2">
    <source>
        <dbReference type="EMBL" id="KAK8967242.1"/>
    </source>
</evidence>
<sequence>MEVSLTFSKRRKNRIVWNESKQRFETEDKEAFLEYRLLHPSTTAFLTGETKGGVAAESPPEEKVGRRGSAVMDLLHTYVPRSKRGMGLANHLCTAAFSHALNHSMLVIPTCSYISVNPRSLSPIFIFGIRSAN</sequence>
<evidence type="ECO:0000313" key="3">
    <source>
        <dbReference type="Proteomes" id="UP001412067"/>
    </source>
</evidence>
<dbReference type="Proteomes" id="UP001412067">
    <property type="component" value="Unassembled WGS sequence"/>
</dbReference>
<comment type="caution">
    <text evidence="2">The sequence shown here is derived from an EMBL/GenBank/DDBJ whole genome shotgun (WGS) entry which is preliminary data.</text>
</comment>
<keyword evidence="3" id="KW-1185">Reference proteome</keyword>
<dbReference type="SUPFAM" id="SSF55729">
    <property type="entry name" value="Acyl-CoA N-acyltransferases (Nat)"/>
    <property type="match status" value="1"/>
</dbReference>
<protein>
    <submittedName>
        <fullName evidence="2">Acetyltransferase</fullName>
    </submittedName>
</protein>
<name>A0ABR2MSR4_9ASPA</name>
<dbReference type="InterPro" id="IPR016181">
    <property type="entry name" value="Acyl_CoA_acyltransferase"/>
</dbReference>
<proteinExistence type="predicted"/>
<dbReference type="EMBL" id="JBBWWR010000005">
    <property type="protein sequence ID" value="KAK8967242.1"/>
    <property type="molecule type" value="Genomic_DNA"/>
</dbReference>
<reference evidence="2 3" key="1">
    <citation type="journal article" date="2022" name="Nat. Plants">
        <title>Genomes of leafy and leafless Platanthera orchids illuminate the evolution of mycoheterotrophy.</title>
        <authorList>
            <person name="Li M.H."/>
            <person name="Liu K.W."/>
            <person name="Li Z."/>
            <person name="Lu H.C."/>
            <person name="Ye Q.L."/>
            <person name="Zhang D."/>
            <person name="Wang J.Y."/>
            <person name="Li Y.F."/>
            <person name="Zhong Z.M."/>
            <person name="Liu X."/>
            <person name="Yu X."/>
            <person name="Liu D.K."/>
            <person name="Tu X.D."/>
            <person name="Liu B."/>
            <person name="Hao Y."/>
            <person name="Liao X.Y."/>
            <person name="Jiang Y.T."/>
            <person name="Sun W.H."/>
            <person name="Chen J."/>
            <person name="Chen Y.Q."/>
            <person name="Ai Y."/>
            <person name="Zhai J.W."/>
            <person name="Wu S.S."/>
            <person name="Zhou Z."/>
            <person name="Hsiao Y.Y."/>
            <person name="Wu W.L."/>
            <person name="Chen Y.Y."/>
            <person name="Lin Y.F."/>
            <person name="Hsu J.L."/>
            <person name="Li C.Y."/>
            <person name="Wang Z.W."/>
            <person name="Zhao X."/>
            <person name="Zhong W.Y."/>
            <person name="Ma X.K."/>
            <person name="Ma L."/>
            <person name="Huang J."/>
            <person name="Chen G.Z."/>
            <person name="Huang M.Z."/>
            <person name="Huang L."/>
            <person name="Peng D.H."/>
            <person name="Luo Y.B."/>
            <person name="Zou S.Q."/>
            <person name="Chen S.P."/>
            <person name="Lan S."/>
            <person name="Tsai W.C."/>
            <person name="Van de Peer Y."/>
            <person name="Liu Z.J."/>
        </authorList>
    </citation>
    <scope>NUCLEOTIDE SEQUENCE [LARGE SCALE GENOMIC DNA]</scope>
    <source>
        <strain evidence="2">Lor288</strain>
    </source>
</reference>
<dbReference type="PANTHER" id="PTHR31435">
    <property type="entry name" value="PROTEIN NATD1"/>
    <property type="match status" value="1"/>
</dbReference>
<dbReference type="Gene3D" id="3.40.630.30">
    <property type="match status" value="1"/>
</dbReference>